<accession>A0ACC1J5T8</accession>
<reference evidence="1" key="1">
    <citation type="submission" date="2022-07" db="EMBL/GenBank/DDBJ databases">
        <title>Phylogenomic reconstructions and comparative analyses of Kickxellomycotina fungi.</title>
        <authorList>
            <person name="Reynolds N.K."/>
            <person name="Stajich J.E."/>
            <person name="Barry K."/>
            <person name="Grigoriev I.V."/>
            <person name="Crous P."/>
            <person name="Smith M.E."/>
        </authorList>
    </citation>
    <scope>NUCLEOTIDE SEQUENCE</scope>
    <source>
        <strain evidence="1">NRRL 5244</strain>
    </source>
</reference>
<evidence type="ECO:0000313" key="1">
    <source>
        <dbReference type="EMBL" id="KAJ1938454.1"/>
    </source>
</evidence>
<proteinExistence type="predicted"/>
<evidence type="ECO:0000313" key="2">
    <source>
        <dbReference type="Proteomes" id="UP001150603"/>
    </source>
</evidence>
<protein>
    <submittedName>
        <fullName evidence="1">Uncharacterized protein</fullName>
    </submittedName>
</protein>
<sequence>MLLKKLIFASGARVLSLVLLLLVCLLTPSTCSAYRDPVLVPGTVYHANDVRHVHNLVRKYMRYSTAATSFVDFDDGWTSCGIACNSPDVRTVMLNVTWHIDFPLSDGFVALHHNDREIVVSWAGTHRYRALLMDMVFFTSPYIEGEDMNVHSGFLESVRGIIGPVKQHLEALMDEFPDYTVVVTGHSKGGGKQS</sequence>
<dbReference type="Proteomes" id="UP001150603">
    <property type="component" value="Unassembled WGS sequence"/>
</dbReference>
<dbReference type="EMBL" id="JANBPW010003169">
    <property type="protein sequence ID" value="KAJ1938454.1"/>
    <property type="molecule type" value="Genomic_DNA"/>
</dbReference>
<organism evidence="1 2">
    <name type="scientific">Linderina macrospora</name>
    <dbReference type="NCBI Taxonomy" id="4868"/>
    <lineage>
        <taxon>Eukaryota</taxon>
        <taxon>Fungi</taxon>
        <taxon>Fungi incertae sedis</taxon>
        <taxon>Zoopagomycota</taxon>
        <taxon>Kickxellomycotina</taxon>
        <taxon>Kickxellomycetes</taxon>
        <taxon>Kickxellales</taxon>
        <taxon>Kickxellaceae</taxon>
        <taxon>Linderina</taxon>
    </lineage>
</organism>
<keyword evidence="2" id="KW-1185">Reference proteome</keyword>
<comment type="caution">
    <text evidence="1">The sequence shown here is derived from an EMBL/GenBank/DDBJ whole genome shotgun (WGS) entry which is preliminary data.</text>
</comment>
<gene>
    <name evidence="1" type="ORF">FBU59_004431</name>
</gene>
<name>A0ACC1J5T8_9FUNG</name>